<dbReference type="CDD" id="cd11660">
    <property type="entry name" value="SANT_TRF"/>
    <property type="match status" value="1"/>
</dbReference>
<keyword evidence="5" id="KW-1185">Reference proteome</keyword>
<dbReference type="VEuPathDB" id="AmoebaDB:ACA1_106340"/>
<feature type="compositionally biased region" description="Low complexity" evidence="1">
    <location>
        <begin position="208"/>
        <end position="220"/>
    </location>
</feature>
<gene>
    <name evidence="4" type="ORF">ACA1_106340</name>
</gene>
<sequence length="395" mass="42108">MDDVGQQEEAHSKRQGADQQGGANEHQLILALRLTEEVLAFVESAHSPHLDWPVIAHHLAPYRRPALTPRALWRKLAYRNSNNGSSSSSSHTTESDRGEPQLQLQQQQQHNATGGPSEGDGDDMQVEEVRRDEDTPHTGAGGRGKKRRSKDAHPGPRRRRDADPGAGETPAPAEAAATAGDVATPAAEKRPRLGGDHQPSVGDEAEESSAAAPAARAGRSNPLGTPQQQEPPAEAAGDAQGHKGPRKRVLWTNEEDFLLVRGVQRNGEGNWAAILRDQAEGSLLLRRNSTQLAQRWNAIKRKIQRAHYAGLDEATKALAMELILSSSSSSAAAGPRVPSPPSEAAAPAGDGEDVDTAAPTTTTTPSAAEEPQQRPPPPGEQPFHQALPGPSRVFD</sequence>
<dbReference type="KEGG" id="acan:ACA1_106340"/>
<dbReference type="STRING" id="1257118.L8GNG5"/>
<dbReference type="AlphaFoldDB" id="L8GNG5"/>
<dbReference type="PROSITE" id="PS50090">
    <property type="entry name" value="MYB_LIKE"/>
    <property type="match status" value="1"/>
</dbReference>
<feature type="domain" description="HTH myb-type" evidence="3">
    <location>
        <begin position="243"/>
        <end position="304"/>
    </location>
</feature>
<dbReference type="InterPro" id="IPR017930">
    <property type="entry name" value="Myb_dom"/>
</dbReference>
<dbReference type="PANTHER" id="PTHR47206:SF1">
    <property type="entry name" value="HOMEODOMAIN-LIKE SUPERFAMILY PROTEIN"/>
    <property type="match status" value="1"/>
</dbReference>
<dbReference type="GeneID" id="14914887"/>
<dbReference type="Proteomes" id="UP000011083">
    <property type="component" value="Unassembled WGS sequence"/>
</dbReference>
<name>L8GNG5_ACACF</name>
<feature type="compositionally biased region" description="Low complexity" evidence="1">
    <location>
        <begin position="164"/>
        <end position="186"/>
    </location>
</feature>
<evidence type="ECO:0000259" key="3">
    <source>
        <dbReference type="PROSITE" id="PS51294"/>
    </source>
</evidence>
<organism evidence="4 5">
    <name type="scientific">Acanthamoeba castellanii (strain ATCC 30010 / Neff)</name>
    <dbReference type="NCBI Taxonomy" id="1257118"/>
    <lineage>
        <taxon>Eukaryota</taxon>
        <taxon>Amoebozoa</taxon>
        <taxon>Discosea</taxon>
        <taxon>Longamoebia</taxon>
        <taxon>Centramoebida</taxon>
        <taxon>Acanthamoebidae</taxon>
        <taxon>Acanthamoeba</taxon>
    </lineage>
</organism>
<proteinExistence type="predicted"/>
<feature type="compositionally biased region" description="Low complexity" evidence="1">
    <location>
        <begin position="80"/>
        <end position="90"/>
    </location>
</feature>
<reference evidence="4 5" key="1">
    <citation type="journal article" date="2013" name="Genome Biol.">
        <title>Genome of Acanthamoeba castellanii highlights extensive lateral gene transfer and early evolution of tyrosine kinase signaling.</title>
        <authorList>
            <person name="Clarke M."/>
            <person name="Lohan A.J."/>
            <person name="Liu B."/>
            <person name="Lagkouvardos I."/>
            <person name="Roy S."/>
            <person name="Zafar N."/>
            <person name="Bertelli C."/>
            <person name="Schilde C."/>
            <person name="Kianianmomeni A."/>
            <person name="Burglin T.R."/>
            <person name="Frech C."/>
            <person name="Turcotte B."/>
            <person name="Kopec K.O."/>
            <person name="Synnott J.M."/>
            <person name="Choo C."/>
            <person name="Paponov I."/>
            <person name="Finkler A."/>
            <person name="Soon Heng Tan C."/>
            <person name="Hutchins A.P."/>
            <person name="Weinmeier T."/>
            <person name="Rattei T."/>
            <person name="Chu J.S."/>
            <person name="Gimenez G."/>
            <person name="Irimia M."/>
            <person name="Rigden D.J."/>
            <person name="Fitzpatrick D.A."/>
            <person name="Lorenzo-Morales J."/>
            <person name="Bateman A."/>
            <person name="Chiu C.H."/>
            <person name="Tang P."/>
            <person name="Hegemann P."/>
            <person name="Fromm H."/>
            <person name="Raoult D."/>
            <person name="Greub G."/>
            <person name="Miranda-Saavedra D."/>
            <person name="Chen N."/>
            <person name="Nash P."/>
            <person name="Ginger M.L."/>
            <person name="Horn M."/>
            <person name="Schaap P."/>
            <person name="Caler L."/>
            <person name="Loftus B."/>
        </authorList>
    </citation>
    <scope>NUCLEOTIDE SEQUENCE [LARGE SCALE GENOMIC DNA]</scope>
    <source>
        <strain evidence="4 5">Neff</strain>
    </source>
</reference>
<feature type="domain" description="Myb-like" evidence="2">
    <location>
        <begin position="243"/>
        <end position="300"/>
    </location>
</feature>
<feature type="compositionally biased region" description="Low complexity" evidence="1">
    <location>
        <begin position="356"/>
        <end position="370"/>
    </location>
</feature>
<feature type="region of interest" description="Disordered" evidence="1">
    <location>
        <begin position="328"/>
        <end position="395"/>
    </location>
</feature>
<accession>L8GNG5</accession>
<evidence type="ECO:0000313" key="5">
    <source>
        <dbReference type="Proteomes" id="UP000011083"/>
    </source>
</evidence>
<dbReference type="RefSeq" id="XP_004336306.1">
    <property type="nucleotide sequence ID" value="XM_004336258.1"/>
</dbReference>
<dbReference type="OrthoDB" id="2143914at2759"/>
<dbReference type="InterPro" id="IPR001005">
    <property type="entry name" value="SANT/Myb"/>
</dbReference>
<dbReference type="SMART" id="SM00717">
    <property type="entry name" value="SANT"/>
    <property type="match status" value="1"/>
</dbReference>
<dbReference type="Pfam" id="PF13921">
    <property type="entry name" value="Myb_DNA-bind_6"/>
    <property type="match status" value="1"/>
</dbReference>
<dbReference type="PANTHER" id="PTHR47206">
    <property type="entry name" value="HOMEODOMAIN-LIKE SUPERFAMILY PROTEIN"/>
    <property type="match status" value="1"/>
</dbReference>
<feature type="compositionally biased region" description="Basic and acidic residues" evidence="1">
    <location>
        <begin position="127"/>
        <end position="136"/>
    </location>
</feature>
<feature type="region of interest" description="Disordered" evidence="1">
    <location>
        <begin position="1"/>
        <end position="23"/>
    </location>
</feature>
<feature type="region of interest" description="Disordered" evidence="1">
    <location>
        <begin position="80"/>
        <end position="249"/>
    </location>
</feature>
<dbReference type="SUPFAM" id="SSF46689">
    <property type="entry name" value="Homeodomain-like"/>
    <property type="match status" value="1"/>
</dbReference>
<feature type="compositionally biased region" description="Basic residues" evidence="1">
    <location>
        <begin position="143"/>
        <end position="159"/>
    </location>
</feature>
<dbReference type="Gene3D" id="1.10.10.60">
    <property type="entry name" value="Homeodomain-like"/>
    <property type="match status" value="1"/>
</dbReference>
<keyword evidence="4" id="KW-0238">DNA-binding</keyword>
<evidence type="ECO:0000256" key="1">
    <source>
        <dbReference type="SAM" id="MobiDB-lite"/>
    </source>
</evidence>
<dbReference type="GO" id="GO:0003677">
    <property type="term" value="F:DNA binding"/>
    <property type="evidence" value="ECO:0007669"/>
    <property type="project" value="UniProtKB-KW"/>
</dbReference>
<feature type="compositionally biased region" description="Low complexity" evidence="1">
    <location>
        <begin position="328"/>
        <end position="349"/>
    </location>
</feature>
<dbReference type="PROSITE" id="PS51294">
    <property type="entry name" value="HTH_MYB"/>
    <property type="match status" value="1"/>
</dbReference>
<evidence type="ECO:0000259" key="2">
    <source>
        <dbReference type="PROSITE" id="PS50090"/>
    </source>
</evidence>
<protein>
    <submittedName>
        <fullName evidence="4">Myblike DNA-binding domain containing protein</fullName>
    </submittedName>
</protein>
<dbReference type="InterPro" id="IPR009057">
    <property type="entry name" value="Homeodomain-like_sf"/>
</dbReference>
<dbReference type="EMBL" id="KB008060">
    <property type="protein sequence ID" value="ELR14293.1"/>
    <property type="molecule type" value="Genomic_DNA"/>
</dbReference>
<evidence type="ECO:0000313" key="4">
    <source>
        <dbReference type="EMBL" id="ELR14293.1"/>
    </source>
</evidence>